<comment type="caution">
    <text evidence="5">The sequence shown here is derived from an EMBL/GenBank/DDBJ whole genome shotgun (WGS) entry which is preliminary data.</text>
</comment>
<dbReference type="Proteomes" id="UP000318331">
    <property type="component" value="Unassembled WGS sequence"/>
</dbReference>
<dbReference type="EMBL" id="VFPN01000002">
    <property type="protein sequence ID" value="TQM63546.1"/>
    <property type="molecule type" value="Genomic_DNA"/>
</dbReference>
<dbReference type="OrthoDB" id="5017262at2"/>
<dbReference type="Gene3D" id="2.60.40.10">
    <property type="entry name" value="Immunoglobulins"/>
    <property type="match status" value="33"/>
</dbReference>
<feature type="region of interest" description="Disordered" evidence="2">
    <location>
        <begin position="2765"/>
        <end position="2793"/>
    </location>
</feature>
<dbReference type="InterPro" id="IPR011050">
    <property type="entry name" value="Pectin_lyase_fold/virulence"/>
</dbReference>
<evidence type="ECO:0000313" key="5">
    <source>
        <dbReference type="EMBL" id="TQM63546.1"/>
    </source>
</evidence>
<feature type="domain" description="Big-1" evidence="4">
    <location>
        <begin position="1287"/>
        <end position="1382"/>
    </location>
</feature>
<dbReference type="PROSITE" id="PS50194">
    <property type="entry name" value="FILAMIN_REPEAT"/>
    <property type="match status" value="4"/>
</dbReference>
<dbReference type="Pfam" id="PF17936">
    <property type="entry name" value="Big_6"/>
    <property type="match status" value="20"/>
</dbReference>
<dbReference type="SMART" id="SM00634">
    <property type="entry name" value="BID_1"/>
    <property type="match status" value="12"/>
</dbReference>
<dbReference type="SUPFAM" id="SSF49373">
    <property type="entry name" value="Invasin/intimin cell-adhesion fragments"/>
    <property type="match status" value="13"/>
</dbReference>
<dbReference type="SUPFAM" id="SSF101898">
    <property type="entry name" value="NHL repeat"/>
    <property type="match status" value="1"/>
</dbReference>
<dbReference type="GO" id="GO:0009279">
    <property type="term" value="C:cell outer membrane"/>
    <property type="evidence" value="ECO:0007669"/>
    <property type="project" value="TreeGrafter"/>
</dbReference>
<name>A0A543HYX3_9MICO</name>
<dbReference type="InterPro" id="IPR041498">
    <property type="entry name" value="Big_6"/>
</dbReference>
<dbReference type="PROSITE" id="PS51127">
    <property type="entry name" value="BIG1"/>
    <property type="match status" value="12"/>
</dbReference>
<dbReference type="InterPro" id="IPR013783">
    <property type="entry name" value="Ig-like_fold"/>
</dbReference>
<proteinExistence type="inferred from homology"/>
<dbReference type="PANTHER" id="PTHR39576:SF2">
    <property type="entry name" value="ATTACHING AND EFFACING PROTEIN HOMOLOG-RELATED"/>
    <property type="match status" value="1"/>
</dbReference>
<feature type="domain" description="Big-1" evidence="4">
    <location>
        <begin position="1080"/>
        <end position="1177"/>
    </location>
</feature>
<accession>A0A543HYX3</accession>
<gene>
    <name evidence="5" type="ORF">FB466_1812</name>
</gene>
<evidence type="ECO:0000256" key="3">
    <source>
        <dbReference type="SAM" id="Phobius"/>
    </source>
</evidence>
<evidence type="ECO:0000256" key="2">
    <source>
        <dbReference type="SAM" id="MobiDB-lite"/>
    </source>
</evidence>
<sequence>MKNFQIRETSKHSPQLSYAFRALAAATAFIVAFFGLLNTSAMMASAETLDNGYDITLFVNDIRDVADVTPGNGVCATRYTVTNTAGVTAPSCTLYAAIQEANALTGKRVLIAPAPEIRQANATGTMASTGTVKLNYDTTTNPTPQATPMVANGAAMTSNVGGYVDADDGAMYLIKNDGITIDLQNRIGFTTTIDGPGYAVFAFTGKNQSFRNFSQLSSGESMIYVGQTAENLTVENGLLNNPQGSIAAERAVVVVAGAKNTTFRNVTFDNLWWYGLTMIANGTKTIEGLTIDRSTFSATATNNYYYGILPWNAVTVNNMSVTNTTFKDWNTRAPITLNSGTYNNLSIVGNTFLQTRTTATDALTLTAAGSNQVVANNLFKYSRTGTAADTWVTAANNGLTIRDNHFQGGARTNLITANGAANTIKILRNTADNIAGFTNTPIAAEYYNNTNQVFTNAANGYVRTVYPSAATIPSAPVGSCVVNVTMQAPQTGGYAPTYPVYVDAFAGDNAANGGDDRGLEQYLGRVKVNSAADFAKTVPFAYSGGPAVLRLQTFDSLGRSSQYSRTVAITGSDTCAPEMWIKQGTTQEDATSWRNIVFEVQSSEPLGTDTLTASDITFASGSPAGSQVVGLEQISSTRWNLTVKANASGTITPAIAKNTVNDRAGNKNTNPANTKVAPINFAGAADDEEMTGVAGAALDNSVTYNSPLSITLPNPRSLTVNEAGDATQASYRVQIVAVDPNTGQVNKAPMDTVFLNQEWTGLVKDSTLPTPKPAQAATSVAKTLPTNEHLSTTQPTLDTIQSFVDVPVVAINNAIVDGTRSVTLNTSVDSTDYEYDELQIDMLSVTVLDDDAPVASASSVSTKTNNALANGSALNTVQAVVKNAAGVAVSNATVTFTLPAGVTYTPATGTPVAGPGTVTVETDGTGTAALPLTSLTGNKAFSIAAAVNTTQAITGSPASVIFTPVPVDTSTSSFSVSTGTKAADNTESHTLTVKLSNQIGSPAGGFAASITAAAAPAAGVTVGAFTEGEEGTYTAPITSTTAGTKTITVTVNNNAVSLVNPAGQNTATFVAGAPQVGAGYSSLALSTATKIANNVDKHTATVTLKDANGNPVTGKAGALTAAASPATNVTIGSFVESSAGVYAAPITSKSAGAKNIAVVFDAAGLNLAIGNGSVTFVPGAVSANSSSLTVSTGPKVAGVETHEATVLVTDAQGNPVAGQPVVFTSGATMVPANGTATSGADGVARVTLSSNTAGQFAVDAAIGGNAVTNSPGQVSFVAGGVSFADNTTRLSGTTGSIAADGAAEHTATVTVTDAFGNPVKDAQVVFAAATQLVTSDALTQLSDENGQVFLNVTSRTAGTFAVSATVNGTAIPATSGNPQSFTYKNGAASATASSWTVTPDGPVTANGTDSYTATVTVQDSNDNPVKDQGVSFTVPTGVTLTETGPFVSDEDGEVVVHFTSTAAGEFTVSAHIGANLIGEAEKITFKAGDVAFGEGASTLDATTGTQQANGTAAHTATVVVRDEHGNPVKDASVAFAAASPATVLGESTVTSNAEGIATVQVVSSTAGTFNVTATVNGTAVTAGSPARVTFVAGAPSAGASTFTVTPTDPVAAEGEVPFYATVTVTDAQGNPVEGVTVGFEADAVISGARTATTNADGVATTELTSTKTGIFTVRATIGSEQVGNIENIEFNAGAKSQDDTNIQATTGSKLANGVDAHTVTVTVVDLYGNPIQHSYVTFNVEGDATAASPTGVQTNADGQATLSVTSNTAGTFTVTAKSDGEDVTTGSPARVTFVAGDFDVSKTTLSIPTQNDNKIANTVDEHIARVTVLDENSNPIEGLDVVFAVEGDTTFTPVATTNANGVAETRITSAVAQTATVTATIGGETVTDSGQDIVFVAGAASAEDSTFSVSPGTVEANGSATHYAQVIVKDAQGNLVEGATVDFTVASGATAATTATTDEDGVARVLITSKKAGGYTVSGSIGGTVVGSDSVQFVSGAASASTSHWTVTPEGPVAADGSTSYKAVITVNDAEGNPVKNAEISLDTDTGVDLVESGPFVSANDGTVTVHFTSTVAGEYSVSALLGGNTIGSAQTIEFVAGPVSLSTSTIAATPALAEANGTQRSTVIVSLLDVNGNPVLTAGDTVTITTSRGVATSTENLGDGTYRAYVTSLTAGGATVGFTVAEAAASATDTVTFVKTPIAPSVNPSNGTSVSGVADPGAIITVTNAAGETIGTAVAGLDGVYSVEITESVANGETITVVASDINGFESAPVPVVVDAVAPAVPTVNPSNGSVVYGTAEPGSTVTIYGSDNEVLGTVVVGEDGTYEFTFDPALTDGTDVRVSATDAAGNESDAAVLTVDGSAVVAPGVNPSNGTTIGGTGVAGDTITVTLPNGDELTALVGEDGTWSITPPAGITFEDGDTITVTAENGAGTVSPPTVIQIDKTAPAQPAVNPSNGTSITGGPVESGATVSFVDGAGNPVPGTVTVDEDGYFVFTPSPVLTEDSVVKVVVTDAAGNPSEPLAITVDATAPEAPSVNPTDGSAITGTAEKGATVTVTNPETGEVIGTATVDEDGNFVVEFSPALPDGTAVTMTVTDPAGNPSGPVTVVTDASAPAAPVVDPTDGVTVTGTAEKGATVTVTNPETGEIIGTATVDEDGTFVVTFDPALPDGTPIEITVTDPAGNASEPVSVTTDGSAPEVAVVNPTDGSTVTGTAEKGATVTVTNPETGEVIGTATVDEDGTFVVTLNPALPDGTPIEITVTDPAGNSSAPVSVVTDGSAPAAPSVDPTDGSTVTGTAEKGATVTVTNPETGEVIGTATVDEDGTFVVTLNPALPDGTPIEITVTDPAGNASEPVSVTTDGSAPEVATVNPTDGSTVTGTAEKGATVTVTNPETGEVIGTATVDEDGTFAVTLNPALPDGTSIEITVTDPAGNSSAPVSVTTDGSAPVAPVVDPTDGVTVTGTAEKGATVTVTNPETGEVIGTATVDEDGTFVVTLNPALPDGTPIEITVTDPAGNASEPITVVTDASAPEMATVDPTDGSTVTGTAEKGATVTVTNPETGEIIGTATVDEDGTFVVTLNPALPDGTPIEITVTDPAGNASEPVSVVTDASAPAAPTVAPSNGTVVYGTAEEGSTVNIYNGAGELIASAVVGEDGTYSVNFDPQLGDGETLTVSATDPAGNESPRTPLTVDGSAVVAPFVNPTNGTEFSGTGEAGSTITVTLPDNSTLTTTVGIDGTWSITPPAGLTLEDGDIITVTQTNPAGTVSPPTVVSVDRSSPEAPVVNPTDGSEVTGTGEEGSTVTITNPETGEVVCTTTIGTEGTFTCVIEPALPDGTPIEITVTDPAGNPSEPVTVVTDSSAPAAPVVNPTDGSTVSGTSEKGGTVTVINPETGELVCTTTVGDDGTFTCVINPSLPDGTPIEITVTDPAGNVSEPVSVVTDNSAPAAPVVDPTDGVTVTGTAEKGATVTVTNPETGEIIGTATVDEDGTFVVTFDPALPDGTPIEITVTDPAGNASEPVSVTTDGSAPEVATVNPTDGSTVTGAAEKGATVTVTNPETGEVIGTATVDEDGTFVVTLNPALPDGTPIEITVTDPAGNASEPITVVTDASAPEVATVDASNGKTVTGSNIEKGAVVTVTDGNGVPVPGTMVVHEDGTFVFTPTTPLAEGSAVTVTVTDAAGNSGTPVPVVVDTTPPTAPKVSPSDGTVITGGPVAPGDTLTVVDGQGNPIPGTTVVDSEGNFTFTPDSPLAEGDIVKVVVADAVGNTVEVAVSIDTTKPTTPVVYPSDGSTVTGCAEAGSTVTITDADGNTLGTAVAGDDCHFEAVLTPAQEKGVDITIVLTDPAGNESEKVVVRVGSVSMLLQSALLRPGTTQVAYGYGFQPGEVVTGVLHSEPIALGSQVADANGEVTFTIALPGTFELGSHSVILSGAFSGEVSETFMVTVADAPTTPAATPGLAVTGSDILMPLSGAFLLVAAGAWFLVAKRRRENTDAV</sequence>
<dbReference type="SUPFAM" id="SSF51126">
    <property type="entry name" value="Pectin lyase-like"/>
    <property type="match status" value="1"/>
</dbReference>
<feature type="domain" description="Big-1" evidence="4">
    <location>
        <begin position="1904"/>
        <end position="1994"/>
    </location>
</feature>
<dbReference type="InterPro" id="IPR051715">
    <property type="entry name" value="Intimin-Invasin_domain"/>
</dbReference>
<feature type="domain" description="Big-1" evidence="4">
    <location>
        <begin position="1496"/>
        <end position="1591"/>
    </location>
</feature>
<feature type="domain" description="Big-1" evidence="4">
    <location>
        <begin position="1599"/>
        <end position="1691"/>
    </location>
</feature>
<dbReference type="Pfam" id="PF09134">
    <property type="entry name" value="Invasin_D3"/>
    <property type="match status" value="3"/>
</dbReference>
<feature type="domain" description="Big-1" evidence="4">
    <location>
        <begin position="971"/>
        <end position="1070"/>
    </location>
</feature>
<dbReference type="RefSeq" id="WP_141917684.1">
    <property type="nucleotide sequence ID" value="NZ_BAAAYS010000011.1"/>
</dbReference>
<reference evidence="5 6" key="1">
    <citation type="submission" date="2019-06" db="EMBL/GenBank/DDBJ databases">
        <title>Sequencing the genomes of 1000 actinobacteria strains.</title>
        <authorList>
            <person name="Klenk H.-P."/>
        </authorList>
    </citation>
    <scope>NUCLEOTIDE SEQUENCE [LARGE SCALE GENOMIC DNA]</scope>
    <source>
        <strain evidence="5 6">DSM 18031</strain>
    </source>
</reference>
<feature type="domain" description="Big-1" evidence="4">
    <location>
        <begin position="1699"/>
        <end position="1794"/>
    </location>
</feature>
<evidence type="ECO:0000256" key="1">
    <source>
        <dbReference type="ARBA" id="ARBA00010116"/>
    </source>
</evidence>
<dbReference type="GO" id="GO:0005975">
    <property type="term" value="P:carbohydrate metabolic process"/>
    <property type="evidence" value="ECO:0007669"/>
    <property type="project" value="UniProtKB-ARBA"/>
</dbReference>
<comment type="similarity">
    <text evidence="1">Belongs to the intimin/invasin family.</text>
</comment>
<feature type="region of interest" description="Disordered" evidence="2">
    <location>
        <begin position="3357"/>
        <end position="3379"/>
    </location>
</feature>
<protein>
    <submittedName>
        <fullName evidence="5">Ig-like protein group 1</fullName>
    </submittedName>
</protein>
<feature type="domain" description="Big-1" evidence="4">
    <location>
        <begin position="2003"/>
        <end position="2096"/>
    </location>
</feature>
<keyword evidence="3" id="KW-0812">Transmembrane</keyword>
<feature type="compositionally biased region" description="Low complexity" evidence="2">
    <location>
        <begin position="3285"/>
        <end position="3300"/>
    </location>
</feature>
<dbReference type="SUPFAM" id="SSF50969">
    <property type="entry name" value="YVTN repeat-like/Quinoprotein amine dehydrogenase"/>
    <property type="match status" value="2"/>
</dbReference>
<dbReference type="Pfam" id="PF02369">
    <property type="entry name" value="Big_1"/>
    <property type="match status" value="9"/>
</dbReference>
<dbReference type="InterPro" id="IPR003344">
    <property type="entry name" value="Big_1_dom"/>
</dbReference>
<dbReference type="InterPro" id="IPR017868">
    <property type="entry name" value="Filamin/ABP280_repeat-like"/>
</dbReference>
<dbReference type="InterPro" id="IPR008964">
    <property type="entry name" value="Invasin/intimin_cell_adhesion"/>
</dbReference>
<feature type="region of interest" description="Disordered" evidence="2">
    <location>
        <begin position="3165"/>
        <end position="3186"/>
    </location>
</feature>
<feature type="domain" description="Big-1" evidence="4">
    <location>
        <begin position="2104"/>
        <end position="2195"/>
    </location>
</feature>
<keyword evidence="6" id="KW-1185">Reference proteome</keyword>
<evidence type="ECO:0000259" key="4">
    <source>
        <dbReference type="PROSITE" id="PS51127"/>
    </source>
</evidence>
<evidence type="ECO:0000313" key="6">
    <source>
        <dbReference type="Proteomes" id="UP000318331"/>
    </source>
</evidence>
<feature type="transmembrane region" description="Helical" evidence="3">
    <location>
        <begin position="3959"/>
        <end position="3978"/>
    </location>
</feature>
<organism evidence="5 6">
    <name type="scientific">Klugiella xanthotipulae</name>
    <dbReference type="NCBI Taxonomy" id="244735"/>
    <lineage>
        <taxon>Bacteria</taxon>
        <taxon>Bacillati</taxon>
        <taxon>Actinomycetota</taxon>
        <taxon>Actinomycetes</taxon>
        <taxon>Micrococcales</taxon>
        <taxon>Microbacteriaceae</taxon>
        <taxon>Klugiella</taxon>
    </lineage>
</organism>
<dbReference type="NCBIfam" id="NF033510">
    <property type="entry name" value="Ca_tandemer"/>
    <property type="match status" value="18"/>
</dbReference>
<keyword evidence="3" id="KW-1133">Transmembrane helix</keyword>
<dbReference type="InterPro" id="IPR015217">
    <property type="entry name" value="Invasin_dom_3"/>
</dbReference>
<feature type="domain" description="Big-1" evidence="4">
    <location>
        <begin position="1185"/>
        <end position="1277"/>
    </location>
</feature>
<dbReference type="InterPro" id="IPR011044">
    <property type="entry name" value="Quino_amine_DH_bsu"/>
</dbReference>
<feature type="region of interest" description="Disordered" evidence="2">
    <location>
        <begin position="3255"/>
        <end position="3300"/>
    </location>
</feature>
<dbReference type="PANTHER" id="PTHR39576">
    <property type="entry name" value="ATTACHING AND EFFACING PROTEIN HOMOLOG-RELATED-RELATED"/>
    <property type="match status" value="1"/>
</dbReference>
<keyword evidence="3" id="KW-0472">Membrane</keyword>
<feature type="domain" description="Big-1" evidence="4">
    <location>
        <begin position="1393"/>
        <end position="1486"/>
    </location>
</feature>
<feature type="domain" description="Big-1" evidence="4">
    <location>
        <begin position="1804"/>
        <end position="1896"/>
    </location>
</feature>
<feature type="compositionally biased region" description="Polar residues" evidence="2">
    <location>
        <begin position="3366"/>
        <end position="3379"/>
    </location>
</feature>
<feature type="compositionally biased region" description="Polar residues" evidence="2">
    <location>
        <begin position="3255"/>
        <end position="3266"/>
    </location>
</feature>